<name>A0AA86PEH2_9EUKA</name>
<feature type="transmembrane region" description="Helical" evidence="1">
    <location>
        <begin position="59"/>
        <end position="81"/>
    </location>
</feature>
<keyword evidence="1" id="KW-1133">Transmembrane helix</keyword>
<evidence type="ECO:0000256" key="1">
    <source>
        <dbReference type="SAM" id="Phobius"/>
    </source>
</evidence>
<organism evidence="2">
    <name type="scientific">Hexamita inflata</name>
    <dbReference type="NCBI Taxonomy" id="28002"/>
    <lineage>
        <taxon>Eukaryota</taxon>
        <taxon>Metamonada</taxon>
        <taxon>Diplomonadida</taxon>
        <taxon>Hexamitidae</taxon>
        <taxon>Hexamitinae</taxon>
        <taxon>Hexamita</taxon>
    </lineage>
</organism>
<gene>
    <name evidence="2" type="ORF">HINF_LOCUS25445</name>
    <name evidence="3" type="ORF">HINF_LOCUS42801</name>
</gene>
<accession>A0AA86PEH2</accession>
<keyword evidence="4" id="KW-1185">Reference proteome</keyword>
<proteinExistence type="predicted"/>
<evidence type="ECO:0000313" key="3">
    <source>
        <dbReference type="EMBL" id="CAL6048667.1"/>
    </source>
</evidence>
<dbReference type="Proteomes" id="UP001642409">
    <property type="component" value="Unassembled WGS sequence"/>
</dbReference>
<reference evidence="3 4" key="2">
    <citation type="submission" date="2024-07" db="EMBL/GenBank/DDBJ databases">
        <authorList>
            <person name="Akdeniz Z."/>
        </authorList>
    </citation>
    <scope>NUCLEOTIDE SEQUENCE [LARGE SCALE GENOMIC DNA]</scope>
</reference>
<protein>
    <submittedName>
        <fullName evidence="3">Hypothetical_protein</fullName>
    </submittedName>
</protein>
<evidence type="ECO:0000313" key="2">
    <source>
        <dbReference type="EMBL" id="CAI9937800.1"/>
    </source>
</evidence>
<dbReference type="AlphaFoldDB" id="A0AA86PEH2"/>
<dbReference type="EMBL" id="CATOUU010000652">
    <property type="protein sequence ID" value="CAI9937800.1"/>
    <property type="molecule type" value="Genomic_DNA"/>
</dbReference>
<evidence type="ECO:0000313" key="4">
    <source>
        <dbReference type="Proteomes" id="UP001642409"/>
    </source>
</evidence>
<reference evidence="2" key="1">
    <citation type="submission" date="2023-06" db="EMBL/GenBank/DDBJ databases">
        <authorList>
            <person name="Kurt Z."/>
        </authorList>
    </citation>
    <scope>NUCLEOTIDE SEQUENCE</scope>
</reference>
<dbReference type="EMBL" id="CAXDID020000176">
    <property type="protein sequence ID" value="CAL6048667.1"/>
    <property type="molecule type" value="Genomic_DNA"/>
</dbReference>
<keyword evidence="1" id="KW-0812">Transmembrane</keyword>
<keyword evidence="1" id="KW-0472">Membrane</keyword>
<comment type="caution">
    <text evidence="2">The sequence shown here is derived from an EMBL/GenBank/DDBJ whole genome shotgun (WGS) entry which is preliminary data.</text>
</comment>
<sequence length="104" mass="12193">MTIKTLIYNKQTHIIKLSKIVHNSIPGPAIAQMRKQNHLDWKKDENHFNQLEIHQPQELLKYILFLLGYGKITSIYLYIAFERLSSVANVRAEEALLKYQLCLV</sequence>